<feature type="chain" id="PRO_5022938453" evidence="2">
    <location>
        <begin position="22"/>
        <end position="784"/>
    </location>
</feature>
<dbReference type="Gene3D" id="3.40.50.1460">
    <property type="match status" value="3"/>
</dbReference>
<dbReference type="OrthoDB" id="192611at2759"/>
<dbReference type="GO" id="GO:0051603">
    <property type="term" value="P:proteolysis involved in protein catabolic process"/>
    <property type="evidence" value="ECO:0007669"/>
    <property type="project" value="TreeGrafter"/>
</dbReference>
<comment type="caution">
    <text evidence="4">The sequence shown here is derived from an EMBL/GenBank/DDBJ whole genome shotgun (WGS) entry which is preliminary data.</text>
</comment>
<evidence type="ECO:0000256" key="2">
    <source>
        <dbReference type="SAM" id="SignalP"/>
    </source>
</evidence>
<proteinExistence type="inferred from homology"/>
<feature type="domain" description="Legumain prodomain" evidence="3">
    <location>
        <begin position="328"/>
        <end position="424"/>
    </location>
</feature>
<dbReference type="InterPro" id="IPR046427">
    <property type="entry name" value="Legumain_prodom_sf"/>
</dbReference>
<dbReference type="Pfam" id="PF01650">
    <property type="entry name" value="Peptidase_C13"/>
    <property type="match status" value="2"/>
</dbReference>
<evidence type="ECO:0000313" key="4">
    <source>
        <dbReference type="EMBL" id="KAA3490671.1"/>
    </source>
</evidence>
<gene>
    <name evidence="4" type="ORF">EPI10_034113</name>
</gene>
<dbReference type="InterPro" id="IPR048501">
    <property type="entry name" value="Legum_prodom"/>
</dbReference>
<dbReference type="InterPro" id="IPR001096">
    <property type="entry name" value="Peptidase_C13"/>
</dbReference>
<feature type="signal peptide" evidence="2">
    <location>
        <begin position="1"/>
        <end position="21"/>
    </location>
</feature>
<organism evidence="4 5">
    <name type="scientific">Gossypium australe</name>
    <dbReference type="NCBI Taxonomy" id="47621"/>
    <lineage>
        <taxon>Eukaryota</taxon>
        <taxon>Viridiplantae</taxon>
        <taxon>Streptophyta</taxon>
        <taxon>Embryophyta</taxon>
        <taxon>Tracheophyta</taxon>
        <taxon>Spermatophyta</taxon>
        <taxon>Magnoliopsida</taxon>
        <taxon>eudicotyledons</taxon>
        <taxon>Gunneridae</taxon>
        <taxon>Pentapetalae</taxon>
        <taxon>rosids</taxon>
        <taxon>malvids</taxon>
        <taxon>Malvales</taxon>
        <taxon>Malvaceae</taxon>
        <taxon>Malvoideae</taxon>
        <taxon>Gossypium</taxon>
    </lineage>
</organism>
<dbReference type="GO" id="GO:0004197">
    <property type="term" value="F:cysteine-type endopeptidase activity"/>
    <property type="evidence" value="ECO:0007669"/>
    <property type="project" value="TreeGrafter"/>
</dbReference>
<dbReference type="FunFam" id="1.10.132.130:FF:000001">
    <property type="entry name" value="Vacuolar-processing enzyme beta-isozyme"/>
    <property type="match status" value="2"/>
</dbReference>
<dbReference type="GO" id="GO:0005773">
    <property type="term" value="C:vacuole"/>
    <property type="evidence" value="ECO:0007669"/>
    <property type="project" value="GOC"/>
</dbReference>
<dbReference type="CDD" id="cd21115">
    <property type="entry name" value="legumain_C"/>
    <property type="match status" value="2"/>
</dbReference>
<sequence length="784" mass="86965">MTTLVAGLLLLLLSVTGIVTAHRDATGDILRLVSPEAYKFFHQSDDDRVGGTRWAVLIAGSRGYENYRHQADVCHAYQLLRKCGLKDENIVVFMYDDIAYNENNPRPGIIINSPNGSDVYHGVPKDYTGDDVTVNNFFNVILGNKAAITGGSGKVVNSGPNDHIFIFYSDHGASGVLACESGSIFDGLLDPKGLNTYATTASNATESSWATYCPGGQPSAPSEYDTCLGDLYSVAWIEDSEAHDPRTETLQQQYQNVKKRTTTSHVMQYGDIVLSLDHLSVYFGENTAKYNLQPPTTAINQRDADLVHIWEKYRKAPEGSAKKAEAQKQLLEIMSHRMHIDTSVKLIGNLLFGTEIGPDVLNVVRPAGQPLVDDWKCLKEMVKTFETHCGKLAQYGMKYMRSFANICNAGIQIEEMAEASAQACGNANGDVLRLPYEASRFFHRSDDDEFDGTRWAVLIAGSKTYQNYRHQDYTGENVTVNKYFNVILRNKAALTGGSGKVVDRGPSDHIFIYYTDHGAPSVLSEYYLISGMPDDSFIYADQLIELLKKKHASGTYKGLVFYLEACDSGRIFEALLPAGLNIYPRQHRTQARIALQPIVLEVTQVLPQSTIRPVWETYTVLLGWKTATHIICGQRLCSSNMNLQALSKDALFAYFGTNPANDNFTFVDVNSLQPPTAVNQRDSDLVMRIDHSVKLIGRLLFGIERGPEVLNTVRPAGQPLVDDWKCLKEMVRTFETHCGKLTQYGMKHTRSFANICNAGIQTEQMVEASAQACTSIPIAHKFNG</sequence>
<dbReference type="Pfam" id="PF20985">
    <property type="entry name" value="Legum_prodom"/>
    <property type="match status" value="2"/>
</dbReference>
<evidence type="ECO:0000256" key="1">
    <source>
        <dbReference type="ARBA" id="ARBA00009941"/>
    </source>
</evidence>
<dbReference type="EMBL" id="SMMG02000001">
    <property type="protein sequence ID" value="KAA3490671.1"/>
    <property type="molecule type" value="Genomic_DNA"/>
</dbReference>
<accession>A0A5B6X947</accession>
<comment type="similarity">
    <text evidence="1">Belongs to the peptidase C13 family.</text>
</comment>
<name>A0A5B6X947_9ROSI</name>
<dbReference type="Proteomes" id="UP000325315">
    <property type="component" value="Unassembled WGS sequence"/>
</dbReference>
<dbReference type="PANTHER" id="PTHR12000">
    <property type="entry name" value="HEMOGLOBINASE FAMILY MEMBER"/>
    <property type="match status" value="1"/>
</dbReference>
<feature type="domain" description="Legumain prodomain" evidence="3">
    <location>
        <begin position="687"/>
        <end position="773"/>
    </location>
</feature>
<dbReference type="GO" id="GO:0006624">
    <property type="term" value="P:vacuolar protein processing"/>
    <property type="evidence" value="ECO:0007669"/>
    <property type="project" value="TreeGrafter"/>
</dbReference>
<evidence type="ECO:0000259" key="3">
    <source>
        <dbReference type="Pfam" id="PF20985"/>
    </source>
</evidence>
<dbReference type="PANTHER" id="PTHR12000:SF50">
    <property type="entry name" value="VACUOLAR-PROCESSING ENZYME GAMMA-ISOZYME"/>
    <property type="match status" value="1"/>
</dbReference>
<protein>
    <submittedName>
        <fullName evidence="4">Vacuolar-processing enzyme-like</fullName>
    </submittedName>
</protein>
<keyword evidence="5" id="KW-1185">Reference proteome</keyword>
<dbReference type="PRINTS" id="PR00776">
    <property type="entry name" value="HEMOGLOBNASE"/>
</dbReference>
<evidence type="ECO:0000313" key="5">
    <source>
        <dbReference type="Proteomes" id="UP000325315"/>
    </source>
</evidence>
<dbReference type="AlphaFoldDB" id="A0A5B6X947"/>
<dbReference type="Gene3D" id="1.10.132.130">
    <property type="match status" value="2"/>
</dbReference>
<reference evidence="5" key="1">
    <citation type="journal article" date="2019" name="Plant Biotechnol. J.">
        <title>Genome sequencing of the Australian wild diploid species Gossypium australe highlights disease resistance and delayed gland morphogenesis.</title>
        <authorList>
            <person name="Cai Y."/>
            <person name="Cai X."/>
            <person name="Wang Q."/>
            <person name="Wang P."/>
            <person name="Zhang Y."/>
            <person name="Cai C."/>
            <person name="Xu Y."/>
            <person name="Wang K."/>
            <person name="Zhou Z."/>
            <person name="Wang C."/>
            <person name="Geng S."/>
            <person name="Li B."/>
            <person name="Dong Q."/>
            <person name="Hou Y."/>
            <person name="Wang H."/>
            <person name="Ai P."/>
            <person name="Liu Z."/>
            <person name="Yi F."/>
            <person name="Sun M."/>
            <person name="An G."/>
            <person name="Cheng J."/>
            <person name="Zhang Y."/>
            <person name="Shi Q."/>
            <person name="Xie Y."/>
            <person name="Shi X."/>
            <person name="Chang Y."/>
            <person name="Huang F."/>
            <person name="Chen Y."/>
            <person name="Hong S."/>
            <person name="Mi L."/>
            <person name="Sun Q."/>
            <person name="Zhang L."/>
            <person name="Zhou B."/>
            <person name="Peng R."/>
            <person name="Zhang X."/>
            <person name="Liu F."/>
        </authorList>
    </citation>
    <scope>NUCLEOTIDE SEQUENCE [LARGE SCALE GENOMIC DNA]</scope>
    <source>
        <strain evidence="5">cv. PA1801</strain>
    </source>
</reference>
<keyword evidence="2" id="KW-0732">Signal</keyword>